<dbReference type="Proteomes" id="UP000014254">
    <property type="component" value="Unassembled WGS sequence"/>
</dbReference>
<evidence type="ECO:0000313" key="8">
    <source>
        <dbReference type="Proteomes" id="UP000014254"/>
    </source>
</evidence>
<dbReference type="eggNOG" id="KOG4197">
    <property type="taxonomic scope" value="Eukaryota"/>
</dbReference>
<reference evidence="8" key="1">
    <citation type="submission" date="2013-05" db="EMBL/GenBank/DDBJ databases">
        <title>The Genome sequence of Mucor circinelloides f. circinelloides 1006PhL.</title>
        <authorList>
            <consortium name="The Broad Institute Genomics Platform"/>
            <person name="Cuomo C."/>
            <person name="Earl A."/>
            <person name="Findley K."/>
            <person name="Lee S.C."/>
            <person name="Walker B."/>
            <person name="Young S."/>
            <person name="Zeng Q."/>
            <person name="Gargeya S."/>
            <person name="Fitzgerald M."/>
            <person name="Haas B."/>
            <person name="Abouelleil A."/>
            <person name="Allen A.W."/>
            <person name="Alvarado L."/>
            <person name="Arachchi H.M."/>
            <person name="Berlin A.M."/>
            <person name="Chapman S.B."/>
            <person name="Gainer-Dewar J."/>
            <person name="Goldberg J."/>
            <person name="Griggs A."/>
            <person name="Gujja S."/>
            <person name="Hansen M."/>
            <person name="Howarth C."/>
            <person name="Imamovic A."/>
            <person name="Ireland A."/>
            <person name="Larimer J."/>
            <person name="McCowan C."/>
            <person name="Murphy C."/>
            <person name="Pearson M."/>
            <person name="Poon T.W."/>
            <person name="Priest M."/>
            <person name="Roberts A."/>
            <person name="Saif S."/>
            <person name="Shea T."/>
            <person name="Sisk P."/>
            <person name="Sykes S."/>
            <person name="Wortman J."/>
            <person name="Nusbaum C."/>
            <person name="Birren B."/>
        </authorList>
    </citation>
    <scope>NUCLEOTIDE SEQUENCE [LARGE SCALE GENOMIC DNA]</scope>
    <source>
        <strain evidence="8">1006PhL</strain>
    </source>
</reference>
<dbReference type="VEuPathDB" id="FungiDB:HMPREF1544_02693"/>
<evidence type="ECO:0000256" key="5">
    <source>
        <dbReference type="PROSITE-ProRule" id="PRU00708"/>
    </source>
</evidence>
<feature type="compositionally biased region" description="Polar residues" evidence="6">
    <location>
        <begin position="430"/>
        <end position="448"/>
    </location>
</feature>
<dbReference type="Pfam" id="PF01535">
    <property type="entry name" value="PPR"/>
    <property type="match status" value="1"/>
</dbReference>
<dbReference type="InParanoid" id="S2JKL4"/>
<evidence type="ECO:0000313" key="7">
    <source>
        <dbReference type="EMBL" id="EPB90484.1"/>
    </source>
</evidence>
<dbReference type="InterPro" id="IPR011990">
    <property type="entry name" value="TPR-like_helical_dom_sf"/>
</dbReference>
<evidence type="ECO:0000256" key="2">
    <source>
        <dbReference type="ARBA" id="ARBA00022737"/>
    </source>
</evidence>
<dbReference type="PANTHER" id="PTHR47447">
    <property type="entry name" value="OS03G0856100 PROTEIN"/>
    <property type="match status" value="1"/>
</dbReference>
<dbReference type="OrthoDB" id="185373at2759"/>
<feature type="region of interest" description="Disordered" evidence="6">
    <location>
        <begin position="43"/>
        <end position="65"/>
    </location>
</feature>
<name>S2JKL4_MUCC1</name>
<dbReference type="PROSITE" id="PS51375">
    <property type="entry name" value="PPR"/>
    <property type="match status" value="1"/>
</dbReference>
<organism evidence="7 8">
    <name type="scientific">Mucor circinelloides f. circinelloides (strain 1006PhL)</name>
    <name type="common">Mucormycosis agent</name>
    <name type="synonym">Calyptromyces circinelloides</name>
    <dbReference type="NCBI Taxonomy" id="1220926"/>
    <lineage>
        <taxon>Eukaryota</taxon>
        <taxon>Fungi</taxon>
        <taxon>Fungi incertae sedis</taxon>
        <taxon>Mucoromycota</taxon>
        <taxon>Mucoromycotina</taxon>
        <taxon>Mucoromycetes</taxon>
        <taxon>Mucorales</taxon>
        <taxon>Mucorineae</taxon>
        <taxon>Mucoraceae</taxon>
        <taxon>Mucor</taxon>
    </lineage>
</organism>
<evidence type="ECO:0000256" key="1">
    <source>
        <dbReference type="ARBA" id="ARBA00006192"/>
    </source>
</evidence>
<keyword evidence="2" id="KW-0677">Repeat</keyword>
<evidence type="ECO:0000256" key="4">
    <source>
        <dbReference type="ARBA" id="ARBA00044511"/>
    </source>
</evidence>
<protein>
    <recommendedName>
        <fullName evidence="9">Pentacotripeptide-repeat region of PRORP domain-containing protein</fullName>
    </recommendedName>
</protein>
<dbReference type="Gene3D" id="1.25.40.10">
    <property type="entry name" value="Tetratricopeptide repeat domain"/>
    <property type="match status" value="1"/>
</dbReference>
<feature type="repeat" description="PPR" evidence="5">
    <location>
        <begin position="121"/>
        <end position="155"/>
    </location>
</feature>
<dbReference type="STRING" id="1220926.S2JKL4"/>
<proteinExistence type="inferred from homology"/>
<evidence type="ECO:0008006" key="9">
    <source>
        <dbReference type="Google" id="ProtNLM"/>
    </source>
</evidence>
<comment type="function">
    <text evidence="3">Regulates mitochondrial small subunit maturation by controlling 15S rRNA 5'-end processing. Localizes to the 5' precursor of the 15S rRNA in a position that is subsequently occupied by mS47 in the mature yeast mtSSU. Uses structure and sequence-specific RNA recognition, binding to a single-stranded region of the precursor and specifically recognizing bases -6 to -1. The exchange of Ccm1 for mS47 is coupled to the irreversible removal of precursor rRNA that is accompanied by conformational changes of the mitoribosomal proteins uS5m and mS26. These conformational changes signal completion of 5'-end rRNA processing through protection of the mature 5'-end of the 15S rRNA and stabilization of mS47. The removal of the 5' precursor together with the dissociation of Ccm1 may be catalyzed by the 5'-3' exoribonuclease Pet127. Involved in the specific removal of group I introns in mitochondrial encoded transcripts.</text>
</comment>
<comment type="subunit">
    <text evidence="4">Binds to mitochondrial small subunit 15S rRNA.</text>
</comment>
<sequence>MLRSNLARLSSSMARQSRNPTVRLFPRVIPACHTVLLREASTNTYGRDKKKPAQTSEPEATQTTGRRYVEVDSPFAKANRYTYAMPDDPYVASEKVTKILELGTVDDAADYIRALPIYLQSPVVWNQLIGYCAKYGRANYAEQYFSQMRKRGIDPNERTFTHMLVAYGKSSSPQAIHYAEAWLRKMKDFDIKPAPIHINNLMRVYNHAGRPEKTMELLKQISTSGDILPDAVTYSIALQACPQLPFHDKAREVKHVWREMLRRIEKSQSGQSSSLLSQKAANIIWQEDAIRHNKTRDAELELDDSLVVALLSAVTRTATTERDVLVGIEVIEKLYSLCPPRAAEFMEKNGILNQDRQPGFGFQPSVKVLDAILRFSGGLREFKLGKEYFDLALQQFPRLEPDQYVKDAYAWIEKQLKRGNNYEKKRNSRQPRQANKRPQGQQSQFSKR</sequence>
<dbReference type="EMBL" id="KE123920">
    <property type="protein sequence ID" value="EPB90484.1"/>
    <property type="molecule type" value="Genomic_DNA"/>
</dbReference>
<feature type="compositionally biased region" description="Polar residues" evidence="6">
    <location>
        <begin position="53"/>
        <end position="65"/>
    </location>
</feature>
<dbReference type="InterPro" id="IPR002885">
    <property type="entry name" value="PPR_rpt"/>
</dbReference>
<accession>S2JKL4</accession>
<dbReference type="Pfam" id="PF13041">
    <property type="entry name" value="PPR_2"/>
    <property type="match status" value="1"/>
</dbReference>
<dbReference type="OMA" id="NERTFTH"/>
<evidence type="ECO:0000256" key="6">
    <source>
        <dbReference type="SAM" id="MobiDB-lite"/>
    </source>
</evidence>
<dbReference type="AlphaFoldDB" id="S2JKL4"/>
<evidence type="ECO:0000256" key="3">
    <source>
        <dbReference type="ARBA" id="ARBA00044493"/>
    </source>
</evidence>
<feature type="region of interest" description="Disordered" evidence="6">
    <location>
        <begin position="420"/>
        <end position="448"/>
    </location>
</feature>
<comment type="similarity">
    <text evidence="1">Belongs to the CCM1 family.</text>
</comment>
<keyword evidence="8" id="KW-1185">Reference proteome</keyword>
<dbReference type="PANTHER" id="PTHR47447:SF17">
    <property type="entry name" value="OS12G0638900 PROTEIN"/>
    <property type="match status" value="1"/>
</dbReference>
<gene>
    <name evidence="7" type="ORF">HMPREF1544_02693</name>
</gene>
<dbReference type="NCBIfam" id="TIGR00756">
    <property type="entry name" value="PPR"/>
    <property type="match status" value="1"/>
</dbReference>